<dbReference type="Gene3D" id="2.30.30.90">
    <property type="match status" value="1"/>
</dbReference>
<feature type="domain" description="Ferrous iron transporter FeoA-like" evidence="2">
    <location>
        <begin position="4"/>
        <end position="76"/>
    </location>
</feature>
<dbReference type="RefSeq" id="WP_184339172.1">
    <property type="nucleotide sequence ID" value="NZ_JACHIG010000003.1"/>
</dbReference>
<dbReference type="InterPro" id="IPR052713">
    <property type="entry name" value="FeoA"/>
</dbReference>
<protein>
    <submittedName>
        <fullName evidence="3">Fe2+ transport system protein FeoA</fullName>
    </submittedName>
</protein>
<dbReference type="EMBL" id="JACHIG010000003">
    <property type="protein sequence ID" value="MBB5032239.1"/>
    <property type="molecule type" value="Genomic_DNA"/>
</dbReference>
<dbReference type="PANTHER" id="PTHR42954:SF2">
    <property type="entry name" value="FE(2+) TRANSPORT PROTEIN A"/>
    <property type="match status" value="1"/>
</dbReference>
<dbReference type="InterPro" id="IPR008988">
    <property type="entry name" value="Transcriptional_repressor_C"/>
</dbReference>
<dbReference type="InterPro" id="IPR038157">
    <property type="entry name" value="FeoA_core_dom"/>
</dbReference>
<dbReference type="InterPro" id="IPR007167">
    <property type="entry name" value="Fe-transptr_FeoA-like"/>
</dbReference>
<dbReference type="SUPFAM" id="SSF50037">
    <property type="entry name" value="C-terminal domain of transcriptional repressors"/>
    <property type="match status" value="1"/>
</dbReference>
<proteinExistence type="predicted"/>
<evidence type="ECO:0000259" key="2">
    <source>
        <dbReference type="SMART" id="SM00899"/>
    </source>
</evidence>
<organism evidence="3 4">
    <name type="scientific">Prosthecobacter vanneervenii</name>
    <dbReference type="NCBI Taxonomy" id="48466"/>
    <lineage>
        <taxon>Bacteria</taxon>
        <taxon>Pseudomonadati</taxon>
        <taxon>Verrucomicrobiota</taxon>
        <taxon>Verrucomicrobiia</taxon>
        <taxon>Verrucomicrobiales</taxon>
        <taxon>Verrucomicrobiaceae</taxon>
        <taxon>Prosthecobacter</taxon>
    </lineage>
</organism>
<dbReference type="Pfam" id="PF04023">
    <property type="entry name" value="FeoA"/>
    <property type="match status" value="1"/>
</dbReference>
<accession>A0A7W8DJK8</accession>
<keyword evidence="1" id="KW-0408">Iron</keyword>
<evidence type="ECO:0000256" key="1">
    <source>
        <dbReference type="ARBA" id="ARBA00023004"/>
    </source>
</evidence>
<dbReference type="GO" id="GO:0046914">
    <property type="term" value="F:transition metal ion binding"/>
    <property type="evidence" value="ECO:0007669"/>
    <property type="project" value="InterPro"/>
</dbReference>
<comment type="caution">
    <text evidence="3">The sequence shown here is derived from an EMBL/GenBank/DDBJ whole genome shotgun (WGS) entry which is preliminary data.</text>
</comment>
<dbReference type="PANTHER" id="PTHR42954">
    <property type="entry name" value="FE(2+) TRANSPORT PROTEIN A"/>
    <property type="match status" value="1"/>
</dbReference>
<sequence length="79" mass="8446">MHATTLADLPVGSDAIVKEMPTGRSCLTRLREMGIVPGTRVRVTRRAPLGEPIEICVRGSHLSMRNHEAAFIAIAPAAA</sequence>
<dbReference type="Proteomes" id="UP000590740">
    <property type="component" value="Unassembled WGS sequence"/>
</dbReference>
<evidence type="ECO:0000313" key="4">
    <source>
        <dbReference type="Proteomes" id="UP000590740"/>
    </source>
</evidence>
<dbReference type="SMART" id="SM00899">
    <property type="entry name" value="FeoA"/>
    <property type="match status" value="1"/>
</dbReference>
<name>A0A7W8DJK8_9BACT</name>
<reference evidence="3 4" key="1">
    <citation type="submission" date="2020-08" db="EMBL/GenBank/DDBJ databases">
        <title>Genomic Encyclopedia of Type Strains, Phase IV (KMG-IV): sequencing the most valuable type-strain genomes for metagenomic binning, comparative biology and taxonomic classification.</title>
        <authorList>
            <person name="Goeker M."/>
        </authorList>
    </citation>
    <scope>NUCLEOTIDE SEQUENCE [LARGE SCALE GENOMIC DNA]</scope>
    <source>
        <strain evidence="3 4">DSM 12252</strain>
    </source>
</reference>
<gene>
    <name evidence="3" type="ORF">HNQ65_001816</name>
</gene>
<keyword evidence="4" id="KW-1185">Reference proteome</keyword>
<evidence type="ECO:0000313" key="3">
    <source>
        <dbReference type="EMBL" id="MBB5032239.1"/>
    </source>
</evidence>
<dbReference type="AlphaFoldDB" id="A0A7W8DJK8"/>